<comment type="caution">
    <text evidence="1">The sequence shown here is derived from an EMBL/GenBank/DDBJ whole genome shotgun (WGS) entry which is preliminary data.</text>
</comment>
<gene>
    <name evidence="1" type="ORF">IMSAGC001_03828</name>
</gene>
<dbReference type="RefSeq" id="WP_172504354.1">
    <property type="nucleotide sequence ID" value="NZ_BLLS01000200.1"/>
</dbReference>
<protein>
    <submittedName>
        <fullName evidence="1">Uncharacterized protein</fullName>
    </submittedName>
</protein>
<evidence type="ECO:0000313" key="1">
    <source>
        <dbReference type="EMBL" id="GFH88386.1"/>
    </source>
</evidence>
<dbReference type="Proteomes" id="UP000491181">
    <property type="component" value="Unassembled WGS sequence"/>
</dbReference>
<sequence>MKQLLKQCAEWLSGHSDDKEALELSRKICNKLHMEEGFFTVSVVSRDDLLSQGYDGNAVDDRTMERIASSMCKAHTESGEYWLSLKNACANENVPLLNEAYVKPLNNIAV</sequence>
<name>A0A7J0A878_9BACE</name>
<dbReference type="EMBL" id="BLLS01000200">
    <property type="protein sequence ID" value="GFH88386.1"/>
    <property type="molecule type" value="Genomic_DNA"/>
</dbReference>
<reference evidence="1 2" key="1">
    <citation type="journal article" date="2020" name="Microbiome">
        <title>Single-cell genomics of uncultured bacteria reveals dietary fiber responders in the mouse gut microbiota.</title>
        <authorList>
            <person name="Chijiiwa R."/>
            <person name="Hosokawa M."/>
            <person name="Kogawa M."/>
            <person name="Nishikawa Y."/>
            <person name="Ide K."/>
            <person name="Sakanashi C."/>
            <person name="Takahashi K."/>
            <person name="Takeyama H."/>
        </authorList>
    </citation>
    <scope>NUCLEOTIDE SEQUENCE [LARGE SCALE GENOMIC DNA]</scope>
    <source>
        <strain evidence="1">IMSAGC_001</strain>
    </source>
</reference>
<evidence type="ECO:0000313" key="2">
    <source>
        <dbReference type="Proteomes" id="UP000491181"/>
    </source>
</evidence>
<accession>A0A7J0A878</accession>
<organism evidence="1 2">
    <name type="scientific">Bacteroides acidifaciens</name>
    <dbReference type="NCBI Taxonomy" id="85831"/>
    <lineage>
        <taxon>Bacteria</taxon>
        <taxon>Pseudomonadati</taxon>
        <taxon>Bacteroidota</taxon>
        <taxon>Bacteroidia</taxon>
        <taxon>Bacteroidales</taxon>
        <taxon>Bacteroidaceae</taxon>
        <taxon>Bacteroides</taxon>
    </lineage>
</organism>
<dbReference type="AlphaFoldDB" id="A0A7J0A878"/>
<proteinExistence type="predicted"/>